<evidence type="ECO:0000313" key="10">
    <source>
        <dbReference type="EMBL" id="HIR57575.1"/>
    </source>
</evidence>
<dbReference type="SUPFAM" id="SSF111369">
    <property type="entry name" value="HlyD-like secretion proteins"/>
    <property type="match status" value="2"/>
</dbReference>
<gene>
    <name evidence="10" type="ORF">IAA54_07880</name>
</gene>
<feature type="domain" description="YknX-like C-terminal permuted SH3-like" evidence="9">
    <location>
        <begin position="388"/>
        <end position="453"/>
    </location>
</feature>
<dbReference type="PANTHER" id="PTHR30469">
    <property type="entry name" value="MULTIDRUG RESISTANCE PROTEIN MDTA"/>
    <property type="match status" value="1"/>
</dbReference>
<evidence type="ECO:0000256" key="3">
    <source>
        <dbReference type="ARBA" id="ARBA00022833"/>
    </source>
</evidence>
<reference evidence="10" key="1">
    <citation type="submission" date="2020-10" db="EMBL/GenBank/DDBJ databases">
        <authorList>
            <person name="Gilroy R."/>
        </authorList>
    </citation>
    <scope>NUCLEOTIDE SEQUENCE</scope>
    <source>
        <strain evidence="10">ChiSjej1B19-7085</strain>
    </source>
</reference>
<name>A0A9D1DRA6_9FIRM</name>
<feature type="domain" description="Multidrug resistance protein MdtA-like barrel-sandwich hybrid" evidence="7">
    <location>
        <begin position="93"/>
        <end position="293"/>
    </location>
</feature>
<comment type="caution">
    <text evidence="10">The sequence shown here is derived from an EMBL/GenBank/DDBJ whole genome shotgun (WGS) entry which is preliminary data.</text>
</comment>
<evidence type="ECO:0000256" key="4">
    <source>
        <dbReference type="ARBA" id="ARBA00043263"/>
    </source>
</evidence>
<evidence type="ECO:0000256" key="1">
    <source>
        <dbReference type="ARBA" id="ARBA00009477"/>
    </source>
</evidence>
<dbReference type="FunFam" id="2.40.30.170:FF:000010">
    <property type="entry name" value="Efflux RND transporter periplasmic adaptor subunit"/>
    <property type="match status" value="1"/>
</dbReference>
<dbReference type="PANTHER" id="PTHR30469:SF33">
    <property type="entry name" value="SLR1207 PROTEIN"/>
    <property type="match status" value="1"/>
</dbReference>
<reference evidence="10" key="2">
    <citation type="journal article" date="2021" name="PeerJ">
        <title>Extensive microbial diversity within the chicken gut microbiome revealed by metagenomics and culture.</title>
        <authorList>
            <person name="Gilroy R."/>
            <person name="Ravi A."/>
            <person name="Getino M."/>
            <person name="Pursley I."/>
            <person name="Horton D.L."/>
            <person name="Alikhan N.F."/>
            <person name="Baker D."/>
            <person name="Gharbi K."/>
            <person name="Hall N."/>
            <person name="Watson M."/>
            <person name="Adriaenssens E.M."/>
            <person name="Foster-Nyarko E."/>
            <person name="Jarju S."/>
            <person name="Secka A."/>
            <person name="Antonio M."/>
            <person name="Oren A."/>
            <person name="Chaudhuri R.R."/>
            <person name="La Ragione R."/>
            <person name="Hildebrand F."/>
            <person name="Pallen M.J."/>
        </authorList>
    </citation>
    <scope>NUCLEOTIDE SEQUENCE</scope>
    <source>
        <strain evidence="10">ChiSjej1B19-7085</strain>
    </source>
</reference>
<keyword evidence="4" id="KW-0105">Cadmium resistance</keyword>
<feature type="domain" description="CusB-like beta-barrel" evidence="8">
    <location>
        <begin position="307"/>
        <end position="379"/>
    </location>
</feature>
<dbReference type="Gene3D" id="1.10.287.470">
    <property type="entry name" value="Helix hairpin bin"/>
    <property type="match status" value="1"/>
</dbReference>
<protein>
    <submittedName>
        <fullName evidence="10">Efflux RND transporter periplasmic adaptor subunit</fullName>
    </submittedName>
</protein>
<proteinExistence type="inferred from homology"/>
<dbReference type="InterPro" id="IPR058637">
    <property type="entry name" value="YknX-like_C"/>
</dbReference>
<comment type="function">
    <text evidence="5">CzcA and CzcB together would act in zinc efflux nearly as effectively as the complete czc efflux system (CzcABC). The CzcB protein is thought to funnel zinc cations to the CzcA transport protein.</text>
</comment>
<keyword evidence="2" id="KW-0813">Transport</keyword>
<evidence type="ECO:0000259" key="8">
    <source>
        <dbReference type="Pfam" id="PF25954"/>
    </source>
</evidence>
<evidence type="ECO:0000256" key="6">
    <source>
        <dbReference type="SAM" id="Coils"/>
    </source>
</evidence>
<evidence type="ECO:0000259" key="7">
    <source>
        <dbReference type="Pfam" id="PF25917"/>
    </source>
</evidence>
<feature type="coiled-coil region" evidence="6">
    <location>
        <begin position="211"/>
        <end position="271"/>
    </location>
</feature>
<organism evidence="10 11">
    <name type="scientific">Candidatus Gallacutalibacter pullicola</name>
    <dbReference type="NCBI Taxonomy" id="2840830"/>
    <lineage>
        <taxon>Bacteria</taxon>
        <taxon>Bacillati</taxon>
        <taxon>Bacillota</taxon>
        <taxon>Clostridia</taxon>
        <taxon>Eubacteriales</taxon>
        <taxon>Candidatus Gallacutalibacter</taxon>
    </lineage>
</organism>
<accession>A0A9D1DRA6</accession>
<dbReference type="InterPro" id="IPR058792">
    <property type="entry name" value="Beta-barrel_RND_2"/>
</dbReference>
<dbReference type="GO" id="GO:0015562">
    <property type="term" value="F:efflux transmembrane transporter activity"/>
    <property type="evidence" value="ECO:0007669"/>
    <property type="project" value="TreeGrafter"/>
</dbReference>
<dbReference type="AlphaFoldDB" id="A0A9D1DRA6"/>
<dbReference type="InterPro" id="IPR058625">
    <property type="entry name" value="MdtA-like_BSH"/>
</dbReference>
<dbReference type="NCBIfam" id="TIGR01730">
    <property type="entry name" value="RND_mfp"/>
    <property type="match status" value="1"/>
</dbReference>
<dbReference type="Proteomes" id="UP000886785">
    <property type="component" value="Unassembled WGS sequence"/>
</dbReference>
<dbReference type="Gene3D" id="2.40.30.170">
    <property type="match status" value="1"/>
</dbReference>
<dbReference type="Pfam" id="PF25954">
    <property type="entry name" value="Beta-barrel_RND_2"/>
    <property type="match status" value="1"/>
</dbReference>
<dbReference type="Pfam" id="PF25917">
    <property type="entry name" value="BSH_RND"/>
    <property type="match status" value="1"/>
</dbReference>
<dbReference type="GO" id="GO:1990281">
    <property type="term" value="C:efflux pump complex"/>
    <property type="evidence" value="ECO:0007669"/>
    <property type="project" value="TreeGrafter"/>
</dbReference>
<dbReference type="InterPro" id="IPR006143">
    <property type="entry name" value="RND_pump_MFP"/>
</dbReference>
<dbReference type="EMBL" id="DVHF01000087">
    <property type="protein sequence ID" value="HIR57575.1"/>
    <property type="molecule type" value="Genomic_DNA"/>
</dbReference>
<keyword evidence="6" id="KW-0175">Coiled coil</keyword>
<evidence type="ECO:0000256" key="2">
    <source>
        <dbReference type="ARBA" id="ARBA00022448"/>
    </source>
</evidence>
<sequence>MLHQKSNTKETGTEFSRRGGRQKRTARIKILFACCVLAALCVLGGCSQSTSEDTPASVQSGQETATAVQVQTVQLGDISTTYTYSGTVRPNQEVSVFSTLQGTVDAVYFDVGDEVTAGDVLFQMDTEALEDNLAVLQAQLAAADAGVSSAETAVELVDGASMQSQILSAQAAAQQAALTLENTRTTYENNKQLYEAGILSKTEMDQTKMGLRQAEIANDQAQQALALITEQLPEESRRQANDGLRAAQAQKEAVEAQIASAQKSLDDAAVTSPISGVVSSCTVTENTLMSTALGAPFTIIDTSTVKLSVGVSEQLINRLHVGDPVQVTVSAASEEPFEGVIHTVSPAAGQTGTYAIEVELDNPDGLLKSGMFAEVVFTGDRSENTVILPRSAVLSDTQGDYVFVENSGTVRRADVETGIDNGNEIEITSGLSEGDRVVVKGQEYLSDGTSVTVQEPEEE</sequence>
<dbReference type="FunFam" id="2.40.420.20:FF:000006">
    <property type="entry name" value="RND family efflux transporter MFP subunit"/>
    <property type="match status" value="1"/>
</dbReference>
<dbReference type="Pfam" id="PF25989">
    <property type="entry name" value="YknX_C"/>
    <property type="match status" value="1"/>
</dbReference>
<evidence type="ECO:0000256" key="5">
    <source>
        <dbReference type="ARBA" id="ARBA00058766"/>
    </source>
</evidence>
<keyword evidence="3" id="KW-0862">Zinc</keyword>
<dbReference type="GO" id="GO:0046686">
    <property type="term" value="P:response to cadmium ion"/>
    <property type="evidence" value="ECO:0007669"/>
    <property type="project" value="UniProtKB-KW"/>
</dbReference>
<comment type="similarity">
    <text evidence="1">Belongs to the membrane fusion protein (MFP) (TC 8.A.1) family.</text>
</comment>
<evidence type="ECO:0000313" key="11">
    <source>
        <dbReference type="Proteomes" id="UP000886785"/>
    </source>
</evidence>
<dbReference type="Gene3D" id="2.40.50.100">
    <property type="match status" value="1"/>
</dbReference>
<dbReference type="Gene3D" id="2.40.420.20">
    <property type="match status" value="1"/>
</dbReference>
<evidence type="ECO:0000259" key="9">
    <source>
        <dbReference type="Pfam" id="PF25989"/>
    </source>
</evidence>